<dbReference type="Pfam" id="PF01568">
    <property type="entry name" value="Molydop_binding"/>
    <property type="match status" value="1"/>
</dbReference>
<keyword evidence="8" id="KW-0004">4Fe-4S</keyword>
<evidence type="ECO:0000256" key="6">
    <source>
        <dbReference type="ARBA" id="ARBA00022448"/>
    </source>
</evidence>
<comment type="cofactor">
    <cofactor evidence="1">
        <name>Mo-bis(molybdopterin guanine dinucleotide)</name>
        <dbReference type="ChEBI" id="CHEBI:60539"/>
    </cofactor>
</comment>
<protein>
    <recommendedName>
        <fullName evidence="5">nitrate reductase (quinone)</fullName>
        <ecNumber evidence="5">1.7.5.1</ecNumber>
    </recommendedName>
</protein>
<evidence type="ECO:0000313" key="20">
    <source>
        <dbReference type="Proteomes" id="UP000548787"/>
    </source>
</evidence>
<keyword evidence="11" id="KW-0249">Electron transport</keyword>
<keyword evidence="16" id="KW-0472">Membrane</keyword>
<keyword evidence="9" id="KW-0500">Molybdenum</keyword>
<keyword evidence="6" id="KW-0813">Transport</keyword>
<sequence length="1228" mass="139542">MRWYIVRKKGLRFFKRTEKFNGNWTVMEEKSRAWEKMYRDRWSHDKVVRTTHGVNCTGSCSWQVFVKNGIITWENQATDYPSCGPDMPEFEPRGCPRGASFSWYEYSPLRVKYPYVRGKLWRLWQNALKQYGDPIKAWASIVEDPEKAESYKSARGKGGQIRVSWQEAYYMVAAMLIYTIKKYGPDRLAGFTPIPAMSMISYAAGSRFLTLLGGEMLSFYDWYADLPPASPQIWGEQTDVPESSDWYNAGYIMMWGSNVPLTRTPDAHFMTEVRYKGTKVVAVAPDYAENVKFADNWLAPNPGTDAALAQAMTHVILKEFYVERAESQFIDYAKQFTDLPFLLLLDETDKGLTPGRFLREDDLHAGLEKLAHADWKTCLIDETTGEIVVPNGTMGQRWEEGVKWNLSLEREDGSVIAPAMTVGLDRIDTVAFPYFDNTGNGIFERELPVREITLADGSKRLVATVYDVMLSQYGVARHDGDTLAARGLDDAESLYTPAWQEPITGVKADIVTQIAREFAQNAIDTGGRSMIIMGAGINHWFNSDTIYRSILNLVILTASQGVNGGGWAHYVGQEKCRPIEGWQTVAFAKDWQGAVRQQNATSFWYFATDQWRYEEMDTDALKSPLAQKTSYKHPADYNVLAARLGWLPSYPQFNKNSLLFAAENKDKSDAEIVSGIVDDLKSEKLQFAVEDPDNPVNFPRGLFVWRSNLVSSSGKGQEYFMKHLFGTTNNLLSTPNDEFKPEEMVWRDEETEGKLDLMVTLDFRMTATPIYSDVVLPAATWYEKTDISSTDMHPFVHPFNPAISPLWESKSDWNIFKDLSQTFSEMAKDHLHEVQRDVIMLPLNHDTQMEISQPYGEIKDWKKGEVEAIPGKTMPQFQFVERDYTQIYDKFVTLGPNVGTGKVGAHGTQFSVSGEYEEMKSINGIYEDDTIKNGMPIMESERQAANAILHISSATNGKVAVRAWEVAEDATGMELSHLAKPREAERITFQSITAQPREVIPTPVFTGSNTDGKRYSPFTTNIEHLVPFRTLTGRQHFYIDHEMFLQYGEALPVYKPTLPPQVFAPRDKEIVETPDTIVLRYLTPHGKWNIHSMYQDNQHMLTLFRGGPNVWINHEDAEAGKIKDNDWLEVYNRNGVVTARAVVSHRMPKGTMYMYHAQDRHINVPGTSITGTRGGSHNAPTKIHVKPTQMVGGYAQLSYGFNYYGPIGNQRDLYVAVRKLNEVNWLED</sequence>
<dbReference type="InterPro" id="IPR037943">
    <property type="entry name" value="MopB_CT_Nitrate-R-NarG-like"/>
</dbReference>
<keyword evidence="7" id="KW-1003">Cell membrane</keyword>
<dbReference type="EC" id="1.7.5.1" evidence="5"/>
<comment type="similarity">
    <text evidence="4">Belongs to the prokaryotic molybdopterin-containing oxidoreductase family.</text>
</comment>
<dbReference type="InterPro" id="IPR006656">
    <property type="entry name" value="Mopterin_OxRdtase"/>
</dbReference>
<dbReference type="InterPro" id="IPR028189">
    <property type="entry name" value="Nitr_red_alph_N"/>
</dbReference>
<keyword evidence="20" id="KW-1185">Reference proteome</keyword>
<keyword evidence="10" id="KW-0479">Metal-binding</keyword>
<dbReference type="CDD" id="cd02750">
    <property type="entry name" value="MopB_Nitrate-R-NarG-like"/>
    <property type="match status" value="1"/>
</dbReference>
<evidence type="ECO:0000313" key="19">
    <source>
        <dbReference type="EMBL" id="MBA3927126.1"/>
    </source>
</evidence>
<dbReference type="InterPro" id="IPR044906">
    <property type="entry name" value="Nitr_red_alph_N_sf"/>
</dbReference>
<comment type="subcellular location">
    <subcellularLocation>
        <location evidence="3">Cell membrane</location>
        <topology evidence="3">Peripheral membrane protein</topology>
    </subcellularLocation>
</comment>
<dbReference type="GO" id="GO:0160182">
    <property type="term" value="F:nitrate reductase (quinone) activity"/>
    <property type="evidence" value="ECO:0007669"/>
    <property type="project" value="UniProtKB-EC"/>
</dbReference>
<dbReference type="SUPFAM" id="SSF50692">
    <property type="entry name" value="ADC-like"/>
    <property type="match status" value="1"/>
</dbReference>
<evidence type="ECO:0000256" key="12">
    <source>
        <dbReference type="ARBA" id="ARBA00023002"/>
    </source>
</evidence>
<dbReference type="Pfam" id="PF14710">
    <property type="entry name" value="Nitr_red_alph_N"/>
    <property type="match status" value="1"/>
</dbReference>
<comment type="caution">
    <text evidence="19">The sequence shown here is derived from an EMBL/GenBank/DDBJ whole genome shotgun (WGS) entry which is preliminary data.</text>
</comment>
<dbReference type="InterPro" id="IPR027467">
    <property type="entry name" value="MopterinOxRdtase_cofactor_BS"/>
</dbReference>
<dbReference type="PROSITE" id="PS51669">
    <property type="entry name" value="4FE4S_MOW_BIS_MGD"/>
    <property type="match status" value="1"/>
</dbReference>
<name>A0A7W1T850_9LIST</name>
<dbReference type="SUPFAM" id="SSF53706">
    <property type="entry name" value="Formate dehydrogenase/DMSO reductase, domains 1-3"/>
    <property type="match status" value="1"/>
</dbReference>
<proteinExistence type="inferred from homology"/>
<feature type="domain" description="4Fe-4S Mo/W bis-MGD-type" evidence="18">
    <location>
        <begin position="45"/>
        <end position="109"/>
    </location>
</feature>
<evidence type="ECO:0000256" key="14">
    <source>
        <dbReference type="ARBA" id="ARBA00023014"/>
    </source>
</evidence>
<evidence type="ECO:0000256" key="4">
    <source>
        <dbReference type="ARBA" id="ARBA00010312"/>
    </source>
</evidence>
<reference evidence="19 20" key="1">
    <citation type="submission" date="2020-05" db="EMBL/GenBank/DDBJ databases">
        <authorList>
            <person name="Carlin C.R."/>
        </authorList>
    </citation>
    <scope>NUCLEOTIDE SEQUENCE [LARGE SCALE GENOMIC DNA]</scope>
    <source>
        <strain evidence="19 20">FSL W9-0585</strain>
    </source>
</reference>
<dbReference type="NCBIfam" id="TIGR01580">
    <property type="entry name" value="narG"/>
    <property type="match status" value="1"/>
</dbReference>
<evidence type="ECO:0000256" key="7">
    <source>
        <dbReference type="ARBA" id="ARBA00022475"/>
    </source>
</evidence>
<keyword evidence="12 19" id="KW-0560">Oxidoreductase</keyword>
<dbReference type="PANTHER" id="PTHR43105">
    <property type="entry name" value="RESPIRATORY NITRATE REDUCTASE"/>
    <property type="match status" value="1"/>
</dbReference>
<evidence type="ECO:0000256" key="13">
    <source>
        <dbReference type="ARBA" id="ARBA00023004"/>
    </source>
</evidence>
<evidence type="ECO:0000256" key="8">
    <source>
        <dbReference type="ARBA" id="ARBA00022485"/>
    </source>
</evidence>
<dbReference type="InterPro" id="IPR006468">
    <property type="entry name" value="NarG"/>
</dbReference>
<dbReference type="SMART" id="SM00926">
    <property type="entry name" value="Molybdop_Fe4S4"/>
    <property type="match status" value="1"/>
</dbReference>
<evidence type="ECO:0000256" key="1">
    <source>
        <dbReference type="ARBA" id="ARBA00001942"/>
    </source>
</evidence>
<evidence type="ECO:0000256" key="16">
    <source>
        <dbReference type="ARBA" id="ARBA00023136"/>
    </source>
</evidence>
<evidence type="ECO:0000256" key="17">
    <source>
        <dbReference type="ARBA" id="ARBA00048294"/>
    </source>
</evidence>
<evidence type="ECO:0000259" key="18">
    <source>
        <dbReference type="PROSITE" id="PS51669"/>
    </source>
</evidence>
<keyword evidence="15" id="KW-0534">Nitrate assimilation</keyword>
<dbReference type="InterPro" id="IPR009010">
    <property type="entry name" value="Asp_de-COase-like_dom_sf"/>
</dbReference>
<dbReference type="CDD" id="cd02776">
    <property type="entry name" value="MopB_CT_Nitrate-R-NarG-like"/>
    <property type="match status" value="1"/>
</dbReference>
<keyword evidence="13" id="KW-0408">Iron</keyword>
<accession>A0A7W1T850</accession>
<dbReference type="AlphaFoldDB" id="A0A7W1T850"/>
<dbReference type="GO" id="GO:0051539">
    <property type="term" value="F:4 iron, 4 sulfur cluster binding"/>
    <property type="evidence" value="ECO:0007669"/>
    <property type="project" value="UniProtKB-KW"/>
</dbReference>
<evidence type="ECO:0000256" key="5">
    <source>
        <dbReference type="ARBA" id="ARBA00012500"/>
    </source>
</evidence>
<dbReference type="GO" id="GO:0005886">
    <property type="term" value="C:plasma membrane"/>
    <property type="evidence" value="ECO:0007669"/>
    <property type="project" value="UniProtKB-SubCell"/>
</dbReference>
<comment type="catalytic activity">
    <reaction evidence="17">
        <text>nitrate + a quinol = a quinone + nitrite + H2O</text>
        <dbReference type="Rhea" id="RHEA:56144"/>
        <dbReference type="ChEBI" id="CHEBI:15377"/>
        <dbReference type="ChEBI" id="CHEBI:16301"/>
        <dbReference type="ChEBI" id="CHEBI:17632"/>
        <dbReference type="ChEBI" id="CHEBI:24646"/>
        <dbReference type="ChEBI" id="CHEBI:132124"/>
        <dbReference type="EC" id="1.7.5.1"/>
    </reaction>
</comment>
<dbReference type="Proteomes" id="UP000548787">
    <property type="component" value="Unassembled WGS sequence"/>
</dbReference>
<dbReference type="GO" id="GO:0009325">
    <property type="term" value="C:nitrate reductase complex"/>
    <property type="evidence" value="ECO:0007669"/>
    <property type="project" value="InterPro"/>
</dbReference>
<keyword evidence="14" id="KW-0411">Iron-sulfur</keyword>
<comment type="cofactor">
    <cofactor evidence="2">
        <name>[4Fe-4S] cluster</name>
        <dbReference type="ChEBI" id="CHEBI:49883"/>
    </cofactor>
</comment>
<gene>
    <name evidence="19" type="ORF">HPK16_12315</name>
</gene>
<evidence type="ECO:0000256" key="15">
    <source>
        <dbReference type="ARBA" id="ARBA00023063"/>
    </source>
</evidence>
<dbReference type="FunFam" id="3.40.50.12440:FF:000001">
    <property type="entry name" value="Nitrate reductase subunit alpha"/>
    <property type="match status" value="1"/>
</dbReference>
<evidence type="ECO:0000256" key="2">
    <source>
        <dbReference type="ARBA" id="ARBA00001966"/>
    </source>
</evidence>
<dbReference type="GO" id="GO:0046872">
    <property type="term" value="F:metal ion binding"/>
    <property type="evidence" value="ECO:0007669"/>
    <property type="project" value="UniProtKB-KW"/>
</dbReference>
<dbReference type="Gene3D" id="3.40.50.12440">
    <property type="match status" value="1"/>
</dbReference>
<dbReference type="InterPro" id="IPR006657">
    <property type="entry name" value="MoPterin_dinucl-bd_dom"/>
</dbReference>
<dbReference type="PANTHER" id="PTHR43105:SF2">
    <property type="entry name" value="RESPIRATORY NITRATE REDUCTASE 2 ALPHA CHAIN"/>
    <property type="match status" value="1"/>
</dbReference>
<evidence type="ECO:0000256" key="9">
    <source>
        <dbReference type="ARBA" id="ARBA00022505"/>
    </source>
</evidence>
<dbReference type="GO" id="GO:0043546">
    <property type="term" value="F:molybdopterin cofactor binding"/>
    <property type="evidence" value="ECO:0007669"/>
    <property type="project" value="InterPro"/>
</dbReference>
<evidence type="ECO:0000256" key="11">
    <source>
        <dbReference type="ARBA" id="ARBA00022982"/>
    </source>
</evidence>
<dbReference type="EMBL" id="JABJVM010000014">
    <property type="protein sequence ID" value="MBA3927126.1"/>
    <property type="molecule type" value="Genomic_DNA"/>
</dbReference>
<reference evidence="19 20" key="2">
    <citation type="submission" date="2020-08" db="EMBL/GenBank/DDBJ databases">
        <title>Listeria ohnekaius sp. nov. and Listeria portnoyii sp. nov. isolated from non-agricultural and natural environments.</title>
        <authorList>
            <person name="Weller D."/>
            <person name="Belias A.M."/>
            <person name="Liao J."/>
            <person name="Guo S."/>
            <person name="Orsi R.H."/>
            <person name="Wiedmann M."/>
        </authorList>
    </citation>
    <scope>NUCLEOTIDE SEQUENCE [LARGE SCALE GENOMIC DNA]</scope>
    <source>
        <strain evidence="19 20">FSL W9-0585</strain>
    </source>
</reference>
<evidence type="ECO:0000256" key="10">
    <source>
        <dbReference type="ARBA" id="ARBA00022723"/>
    </source>
</evidence>
<evidence type="ECO:0000256" key="3">
    <source>
        <dbReference type="ARBA" id="ARBA00004202"/>
    </source>
</evidence>
<dbReference type="PROSITE" id="PS00551">
    <property type="entry name" value="MOLYBDOPTERIN_PROK_1"/>
    <property type="match status" value="1"/>
</dbReference>
<dbReference type="InterPro" id="IPR050123">
    <property type="entry name" value="Prok_molybdopt-oxidoreductase"/>
</dbReference>
<dbReference type="Gene3D" id="4.10.1200.10">
    <property type="entry name" value="nitrate reductase tail"/>
    <property type="match status" value="1"/>
</dbReference>
<organism evidence="19 20">
    <name type="scientific">Listeria rustica</name>
    <dbReference type="NCBI Taxonomy" id="2713503"/>
    <lineage>
        <taxon>Bacteria</taxon>
        <taxon>Bacillati</taxon>
        <taxon>Bacillota</taxon>
        <taxon>Bacilli</taxon>
        <taxon>Bacillales</taxon>
        <taxon>Listeriaceae</taxon>
        <taxon>Listeria</taxon>
    </lineage>
</organism>
<dbReference type="GO" id="GO:0042128">
    <property type="term" value="P:nitrate assimilation"/>
    <property type="evidence" value="ECO:0007669"/>
    <property type="project" value="UniProtKB-KW"/>
</dbReference>
<dbReference type="Pfam" id="PF00384">
    <property type="entry name" value="Molybdopterin"/>
    <property type="match status" value="1"/>
</dbReference>
<dbReference type="InterPro" id="IPR006963">
    <property type="entry name" value="Mopterin_OxRdtase_4Fe-4S_dom"/>
</dbReference>